<dbReference type="EMBL" id="JAPFRD010000011">
    <property type="protein sequence ID" value="MCW8108982.1"/>
    <property type="molecule type" value="Genomic_DNA"/>
</dbReference>
<evidence type="ECO:0000256" key="1">
    <source>
        <dbReference type="SAM" id="Phobius"/>
    </source>
</evidence>
<comment type="caution">
    <text evidence="2">The sequence shown here is derived from an EMBL/GenBank/DDBJ whole genome shotgun (WGS) entry which is preliminary data.</text>
</comment>
<feature type="transmembrane region" description="Helical" evidence="1">
    <location>
        <begin position="30"/>
        <end position="46"/>
    </location>
</feature>
<dbReference type="Proteomes" id="UP001142810">
    <property type="component" value="Unassembled WGS sequence"/>
</dbReference>
<feature type="transmembrane region" description="Helical" evidence="1">
    <location>
        <begin position="7"/>
        <end position="24"/>
    </location>
</feature>
<protein>
    <submittedName>
        <fullName evidence="2">Uncharacterized protein</fullName>
    </submittedName>
</protein>
<organism evidence="2 3">
    <name type="scientific">Alteromonas aquimaris</name>
    <dbReference type="NCBI Taxonomy" id="2998417"/>
    <lineage>
        <taxon>Bacteria</taxon>
        <taxon>Pseudomonadati</taxon>
        <taxon>Pseudomonadota</taxon>
        <taxon>Gammaproteobacteria</taxon>
        <taxon>Alteromonadales</taxon>
        <taxon>Alteromonadaceae</taxon>
        <taxon>Alteromonas/Salinimonas group</taxon>
        <taxon>Alteromonas</taxon>
    </lineage>
</organism>
<feature type="transmembrane region" description="Helical" evidence="1">
    <location>
        <begin position="58"/>
        <end position="83"/>
    </location>
</feature>
<name>A0ABT3P892_9ALTE</name>
<keyword evidence="1" id="KW-1133">Transmembrane helix</keyword>
<keyword evidence="3" id="KW-1185">Reference proteome</keyword>
<keyword evidence="1" id="KW-0472">Membrane</keyword>
<keyword evidence="1" id="KW-0812">Transmembrane</keyword>
<proteinExistence type="predicted"/>
<accession>A0ABT3P892</accession>
<evidence type="ECO:0000313" key="2">
    <source>
        <dbReference type="EMBL" id="MCW8108982.1"/>
    </source>
</evidence>
<reference evidence="2" key="1">
    <citation type="submission" date="2022-11" db="EMBL/GenBank/DDBJ databases">
        <title>Alteromonas sp. nov., isolated from sea water of the Qingdao.</title>
        <authorList>
            <person name="Wang Q."/>
        </authorList>
    </citation>
    <scope>NUCLEOTIDE SEQUENCE</scope>
    <source>
        <strain evidence="2">ASW11-7</strain>
    </source>
</reference>
<gene>
    <name evidence="2" type="ORF">OPS25_10800</name>
</gene>
<sequence>MNAAGVAVAWIGSVIGPLFIFSTFGDFTHPNTYIGAALILVVLLSIKDGIKARKNRNMSGFVAMCLVPSILPFIVIVSFYIFWSRQ</sequence>
<evidence type="ECO:0000313" key="3">
    <source>
        <dbReference type="Proteomes" id="UP001142810"/>
    </source>
</evidence>